<dbReference type="InterPro" id="IPR057590">
    <property type="entry name" value="PH_RDR1/2-like"/>
</dbReference>
<keyword evidence="6 8" id="KW-0943">RNA-mediated gene silencing</keyword>
<keyword evidence="14" id="KW-1185">Reference proteome</keyword>
<evidence type="ECO:0000313" key="13">
    <source>
        <dbReference type="EMBL" id="KAK7848302.1"/>
    </source>
</evidence>
<reference evidence="13 14" key="1">
    <citation type="journal article" date="2018" name="Sci. Data">
        <title>The draft genome sequence of cork oak.</title>
        <authorList>
            <person name="Ramos A.M."/>
            <person name="Usie A."/>
            <person name="Barbosa P."/>
            <person name="Barros P.M."/>
            <person name="Capote T."/>
            <person name="Chaves I."/>
            <person name="Simoes F."/>
            <person name="Abreu I."/>
            <person name="Carrasquinho I."/>
            <person name="Faro C."/>
            <person name="Guimaraes J.B."/>
            <person name="Mendonca D."/>
            <person name="Nobrega F."/>
            <person name="Rodrigues L."/>
            <person name="Saibo N.J.M."/>
            <person name="Varela M.C."/>
            <person name="Egas C."/>
            <person name="Matos J."/>
            <person name="Miguel C.M."/>
            <person name="Oliveira M.M."/>
            <person name="Ricardo C.P."/>
            <person name="Goncalves S."/>
        </authorList>
    </citation>
    <scope>NUCLEOTIDE SEQUENCE [LARGE SCALE GENOMIC DNA]</scope>
    <source>
        <strain evidence="14">cv. HL8</strain>
    </source>
</reference>
<feature type="domain" description="RDR1/2-like PH-like" evidence="10">
    <location>
        <begin position="6"/>
        <end position="137"/>
    </location>
</feature>
<dbReference type="PANTHER" id="PTHR23079:SF1">
    <property type="entry name" value="RNA-DEPENDENT RNA POLYMERASE 1"/>
    <property type="match status" value="1"/>
</dbReference>
<dbReference type="Pfam" id="PF26253">
    <property type="entry name" value="RdRP_head"/>
    <property type="match status" value="1"/>
</dbReference>
<feature type="domain" description="RDRP helical" evidence="11">
    <location>
        <begin position="153"/>
        <end position="238"/>
    </location>
</feature>
<evidence type="ECO:0000256" key="6">
    <source>
        <dbReference type="ARBA" id="ARBA00023158"/>
    </source>
</evidence>
<accession>A0AAW0LA34</accession>
<dbReference type="EC" id="2.7.7.48" evidence="8"/>
<dbReference type="InterPro" id="IPR057596">
    <property type="entry name" value="RDRP_core"/>
</dbReference>
<comment type="caution">
    <text evidence="13">The sequence shown here is derived from an EMBL/GenBank/DDBJ whole genome shotgun (WGS) entry which is preliminary data.</text>
</comment>
<comment type="similarity">
    <text evidence="1 8">Belongs to the RdRP family.</text>
</comment>
<feature type="domain" description="RDRP C-terminal head" evidence="12">
    <location>
        <begin position="649"/>
        <end position="790"/>
    </location>
</feature>
<dbReference type="Pfam" id="PF05183">
    <property type="entry name" value="RdRP"/>
    <property type="match status" value="3"/>
</dbReference>
<dbReference type="AlphaFoldDB" id="A0AAW0LA34"/>
<protein>
    <recommendedName>
        <fullName evidence="8">RNA-dependent RNA polymerase</fullName>
        <ecNumber evidence="8">2.7.7.48</ecNumber>
    </recommendedName>
</protein>
<dbReference type="InterPro" id="IPR058751">
    <property type="entry name" value="RDRP_helical"/>
</dbReference>
<name>A0AAW0LA34_QUESU</name>
<evidence type="ECO:0000256" key="8">
    <source>
        <dbReference type="RuleBase" id="RU363098"/>
    </source>
</evidence>
<evidence type="ECO:0000259" key="9">
    <source>
        <dbReference type="Pfam" id="PF05183"/>
    </source>
</evidence>
<evidence type="ECO:0000259" key="11">
    <source>
        <dbReference type="Pfam" id="PF26252"/>
    </source>
</evidence>
<evidence type="ECO:0000256" key="2">
    <source>
        <dbReference type="ARBA" id="ARBA00022484"/>
    </source>
</evidence>
<dbReference type="Pfam" id="PF24823">
    <property type="entry name" value="PH_RDR2"/>
    <property type="match status" value="1"/>
</dbReference>
<dbReference type="InterPro" id="IPR007855">
    <property type="entry name" value="RDRP"/>
</dbReference>
<evidence type="ECO:0000313" key="14">
    <source>
        <dbReference type="Proteomes" id="UP000237347"/>
    </source>
</evidence>
<dbReference type="Pfam" id="PF26252">
    <property type="entry name" value="RdRP_helical"/>
    <property type="match status" value="1"/>
</dbReference>
<evidence type="ECO:0000256" key="1">
    <source>
        <dbReference type="ARBA" id="ARBA00005762"/>
    </source>
</evidence>
<dbReference type="GO" id="GO:0030422">
    <property type="term" value="P:siRNA processing"/>
    <property type="evidence" value="ECO:0007669"/>
    <property type="project" value="TreeGrafter"/>
</dbReference>
<keyword evidence="4 8" id="KW-0548">Nucleotidyltransferase</keyword>
<feature type="domain" description="RDRP core" evidence="9">
    <location>
        <begin position="258"/>
        <end position="299"/>
    </location>
</feature>
<evidence type="ECO:0000256" key="3">
    <source>
        <dbReference type="ARBA" id="ARBA00022679"/>
    </source>
</evidence>
<keyword evidence="5 8" id="KW-0694">RNA-binding</keyword>
<sequence>MYNIALHFGYQTSRESFSVLWKQENVFVEFDSKKRNFYFDFRHLSEKYRLEISSENIWQIQHHQPRGQAKKFLLIQLLGAPRIYVEDHTRHWVREVDFTPSCCIGQSSALCLEVPQKEQLPKFHGDFVSYKKNEGPFVLKRGSTLSCSSGLVPIVNPPEGFDLPYKIFFKINSLIQHGCLPGQAIDANFYRLVDPKRIPIVEYIESALDKLSNVKECCYEPVSWVEDQYKKYAKSKRLPKPTAKPLDYGFVYVHRVLVTPSKVYFCGPEVNLSNRVLRNYHGYIDDFLRVSFVDEDWDKLHVNLSNRVLRNYHGYIDDFLRVSFVDEDWDKLHVTVLSSCASSAKGERRTGIYDRILSTIRNGMVIGGKKFEFLAYSSSQLRENSVWMFASRTGLTAADIREWMGKISAELAREVATKCGLEILFHPHFKFDMIITLLSTLGVKDRVFEKKQKEAIDQLDAMLTDPLSSQEALELIFPGERTRPHPNECSGSDLDGDLYFVCWDPDLIPRRRIQPMEYIGAKTMLLDHDVTIEALSCYSGISLESGNSKQNCLIMIKSRNPRPCGSSRVFCRLHTQRPSGNHRYKSGVLAEIPHYLRVMKYPDFMEKSDKRTYKSERVIGKLFREVKDLASLTSPVTPFTTSEVAKQYYDPDMEVDGFKDYISDAFYYKREYDRKMVSLMDYYGIETEAELLSGQILTESKSFEKRRETEQINYSVMALRKEAKSWFNEGSESDSDTDIVNAKAKAKASAWYHVTYHPSYWGRCNVGMDGAHFLSFPWCVSDKLIQIKKDKASNIIA</sequence>
<comment type="function">
    <text evidence="8">Probably involved in the RNA silencing pathway and required for the generation of small interfering RNAs (siRNAs).</text>
</comment>
<comment type="catalytic activity">
    <reaction evidence="7 8">
        <text>RNA(n) + a ribonucleoside 5'-triphosphate = RNA(n+1) + diphosphate</text>
        <dbReference type="Rhea" id="RHEA:21248"/>
        <dbReference type="Rhea" id="RHEA-COMP:14527"/>
        <dbReference type="Rhea" id="RHEA-COMP:17342"/>
        <dbReference type="ChEBI" id="CHEBI:33019"/>
        <dbReference type="ChEBI" id="CHEBI:61557"/>
        <dbReference type="ChEBI" id="CHEBI:140395"/>
        <dbReference type="EC" id="2.7.7.48"/>
    </reaction>
</comment>
<dbReference type="Proteomes" id="UP000237347">
    <property type="component" value="Unassembled WGS sequence"/>
</dbReference>
<evidence type="ECO:0000259" key="12">
    <source>
        <dbReference type="Pfam" id="PF26253"/>
    </source>
</evidence>
<evidence type="ECO:0000256" key="5">
    <source>
        <dbReference type="ARBA" id="ARBA00022884"/>
    </source>
</evidence>
<organism evidence="13 14">
    <name type="scientific">Quercus suber</name>
    <name type="common">Cork oak</name>
    <dbReference type="NCBI Taxonomy" id="58331"/>
    <lineage>
        <taxon>Eukaryota</taxon>
        <taxon>Viridiplantae</taxon>
        <taxon>Streptophyta</taxon>
        <taxon>Embryophyta</taxon>
        <taxon>Tracheophyta</taxon>
        <taxon>Spermatophyta</taxon>
        <taxon>Magnoliopsida</taxon>
        <taxon>eudicotyledons</taxon>
        <taxon>Gunneridae</taxon>
        <taxon>Pentapetalae</taxon>
        <taxon>rosids</taxon>
        <taxon>fabids</taxon>
        <taxon>Fagales</taxon>
        <taxon>Fagaceae</taxon>
        <taxon>Quercus</taxon>
    </lineage>
</organism>
<evidence type="ECO:0000256" key="7">
    <source>
        <dbReference type="ARBA" id="ARBA00048744"/>
    </source>
</evidence>
<proteinExistence type="inferred from homology"/>
<dbReference type="GO" id="GO:0031380">
    <property type="term" value="C:nuclear RNA-directed RNA polymerase complex"/>
    <property type="evidence" value="ECO:0007669"/>
    <property type="project" value="TreeGrafter"/>
</dbReference>
<keyword evidence="2 8" id="KW-0696">RNA-directed RNA polymerase</keyword>
<evidence type="ECO:0000259" key="10">
    <source>
        <dbReference type="Pfam" id="PF24823"/>
    </source>
</evidence>
<feature type="domain" description="RDRP core" evidence="9">
    <location>
        <begin position="476"/>
        <end position="626"/>
    </location>
</feature>
<dbReference type="GO" id="GO:0003968">
    <property type="term" value="F:RNA-directed RNA polymerase activity"/>
    <property type="evidence" value="ECO:0007669"/>
    <property type="project" value="UniProtKB-KW"/>
</dbReference>
<feature type="domain" description="RDRP core" evidence="9">
    <location>
        <begin position="300"/>
        <end position="416"/>
    </location>
</feature>
<dbReference type="EMBL" id="PKMF04000129">
    <property type="protein sequence ID" value="KAK7848302.1"/>
    <property type="molecule type" value="Genomic_DNA"/>
</dbReference>
<dbReference type="GO" id="GO:0003723">
    <property type="term" value="F:RNA binding"/>
    <property type="evidence" value="ECO:0007669"/>
    <property type="project" value="UniProtKB-KW"/>
</dbReference>
<dbReference type="PANTHER" id="PTHR23079">
    <property type="entry name" value="RNA-DEPENDENT RNA POLYMERASE"/>
    <property type="match status" value="1"/>
</dbReference>
<keyword evidence="3 8" id="KW-0808">Transferase</keyword>
<gene>
    <name evidence="13" type="primary">RDR1_7</name>
    <name evidence="13" type="ORF">CFP56_005209</name>
</gene>
<evidence type="ECO:0000256" key="4">
    <source>
        <dbReference type="ARBA" id="ARBA00022695"/>
    </source>
</evidence>
<dbReference type="InterPro" id="IPR058752">
    <property type="entry name" value="RDRP_C_head"/>
</dbReference>